<proteinExistence type="predicted"/>
<feature type="chain" id="PRO_5040444406" evidence="2">
    <location>
        <begin position="23"/>
        <end position="1064"/>
    </location>
</feature>
<dbReference type="Proteomes" id="UP001152799">
    <property type="component" value="Chromosome 3"/>
</dbReference>
<feature type="signal peptide" evidence="2">
    <location>
        <begin position="1"/>
        <end position="22"/>
    </location>
</feature>
<feature type="compositionally biased region" description="Low complexity" evidence="1">
    <location>
        <begin position="680"/>
        <end position="703"/>
    </location>
</feature>
<feature type="region of interest" description="Disordered" evidence="1">
    <location>
        <begin position="79"/>
        <end position="98"/>
    </location>
</feature>
<evidence type="ECO:0000313" key="3">
    <source>
        <dbReference type="EMBL" id="CAH1127726.1"/>
    </source>
</evidence>
<evidence type="ECO:0000256" key="2">
    <source>
        <dbReference type="SAM" id="SignalP"/>
    </source>
</evidence>
<feature type="region of interest" description="Disordered" evidence="1">
    <location>
        <begin position="486"/>
        <end position="719"/>
    </location>
</feature>
<feature type="compositionally biased region" description="Polar residues" evidence="1">
    <location>
        <begin position="809"/>
        <end position="830"/>
    </location>
</feature>
<evidence type="ECO:0000256" key="1">
    <source>
        <dbReference type="SAM" id="MobiDB-lite"/>
    </source>
</evidence>
<feature type="compositionally biased region" description="Polar residues" evidence="1">
    <location>
        <begin position="775"/>
        <end position="784"/>
    </location>
</feature>
<sequence length="1064" mass="120788">MPPVRWKLLIVTAILSQVQVDAHQMQDSISMSSDGWRPIIGTGRQATKNKQEINQYANPDNFEIIPAEVSNIETTTSPFKVSGSSSATHATSRQGVKQQFKTTNPYFLPQEQKRTVNQQFKKVVKKVGYAKPRKPIRGQVLSHSNRNEIFVPAPSQNAGGFAHTKNHQNNIKTREAQGFGLIGNNFGISQQNAHIELARFPLTGESILQRPTFFLARPLQNDEFTRNLVPPPRSRLPQQKSKDTKISLYAFKEGGAITDATANIPQFGGRPNQFLPQVSPTFDFNTQQQKPIKSQQTKGAAIDVQVTKENLKQYTQQQNISPAAFGTIPGRNNFPIGFVDYEFQKNRPQTAPNAVTYEVTEGKWLDTVSQQYQFQPPNQFIQFQNYRQQPTQQNARPGLLFQPSPSGSTGNPPVFQAPLVDINVPTFLPTPYKSEPAIIPTSPTQSEVATVFTQVSKKMNKYRNQQLQENPLIFDIKEVSTHYPILGTPNEAQSEGSTDLPINENGEISNEITTPKEHRTRRPTKEPTTKSTSTRDPTKSRINRRRPRPRKPSTTTTTEEPVVETYEPIKSQEVILEESVPIENGRPQKRRRPKPTAYIPESEEERTPVNEAVEETTSKKRGKYRFRSRDRPSTERSDTIQRKRLRPAHTENLLKNQQKHSFDETTETSIEYSYERDSPSLEQSYSQESSQSDESSQIQNNESQRFEMPTPVHEQHENKPFIEEIGPITERAPTTTTTEQESHTIFHIPDNNEVDFTTQEVPKDDFITTTAQPTATNEVSTIKSTRIRKPNKFDNSNRPRFSVKEYRQRLNQYSSTPASSTTNKSTQENNLRLRFPSRLRTRPSATSSTSNPIIEDVNSEATTTRSRFRPKDPRHHQTNTEIDSDDGITENSIKSVNPKFRSFGKTKTTTEATTPSSKISIRPNLFSARRRAGYPSLKNRIQNRLNKKNDTDEELQTTTESDVIEEVEPLNAAESATTELSTSTNGEFVVDVSHTQDMKNEDFLYSQRVSDLTSSFKDYDKPGLFNSVSPTSRSIPNYFTISTDDPILPIEAFFPKLKEKNKER</sequence>
<evidence type="ECO:0000313" key="4">
    <source>
        <dbReference type="Proteomes" id="UP001152799"/>
    </source>
</evidence>
<protein>
    <submittedName>
        <fullName evidence="3">Uncharacterized protein</fullName>
    </submittedName>
</protein>
<dbReference type="EMBL" id="OU892279">
    <property type="protein sequence ID" value="CAH1127726.1"/>
    <property type="molecule type" value="Genomic_DNA"/>
</dbReference>
<accession>A0A9P0DLN9</accession>
<feature type="region of interest" description="Disordered" evidence="1">
    <location>
        <begin position="775"/>
        <end position="892"/>
    </location>
</feature>
<feature type="compositionally biased region" description="Basic residues" evidence="1">
    <location>
        <begin position="866"/>
        <end position="877"/>
    </location>
</feature>
<organism evidence="3 4">
    <name type="scientific">Ceutorhynchus assimilis</name>
    <name type="common">cabbage seed weevil</name>
    <dbReference type="NCBI Taxonomy" id="467358"/>
    <lineage>
        <taxon>Eukaryota</taxon>
        <taxon>Metazoa</taxon>
        <taxon>Ecdysozoa</taxon>
        <taxon>Arthropoda</taxon>
        <taxon>Hexapoda</taxon>
        <taxon>Insecta</taxon>
        <taxon>Pterygota</taxon>
        <taxon>Neoptera</taxon>
        <taxon>Endopterygota</taxon>
        <taxon>Coleoptera</taxon>
        <taxon>Polyphaga</taxon>
        <taxon>Cucujiformia</taxon>
        <taxon>Curculionidae</taxon>
        <taxon>Ceutorhynchinae</taxon>
        <taxon>Ceutorhynchus</taxon>
    </lineage>
</organism>
<feature type="compositionally biased region" description="Basic and acidic residues" evidence="1">
    <location>
        <begin position="627"/>
        <end position="641"/>
    </location>
</feature>
<keyword evidence="4" id="KW-1185">Reference proteome</keyword>
<feature type="compositionally biased region" description="Polar residues" evidence="1">
    <location>
        <begin position="843"/>
        <end position="852"/>
    </location>
</feature>
<feature type="compositionally biased region" description="Low complexity" evidence="1">
    <location>
        <begin position="552"/>
        <end position="569"/>
    </location>
</feature>
<feature type="compositionally biased region" description="Basic and acidic residues" evidence="1">
    <location>
        <begin position="791"/>
        <end position="808"/>
    </location>
</feature>
<name>A0A9P0DLN9_9CUCU</name>
<feature type="compositionally biased region" description="Basic residues" evidence="1">
    <location>
        <begin position="541"/>
        <end position="551"/>
    </location>
</feature>
<gene>
    <name evidence="3" type="ORF">CEUTPL_LOCUS6508</name>
</gene>
<reference evidence="3" key="1">
    <citation type="submission" date="2022-01" db="EMBL/GenBank/DDBJ databases">
        <authorList>
            <person name="King R."/>
        </authorList>
    </citation>
    <scope>NUCLEOTIDE SEQUENCE</scope>
</reference>
<dbReference type="OrthoDB" id="8193595at2759"/>
<dbReference type="AlphaFoldDB" id="A0A9P0DLN9"/>
<keyword evidence="2" id="KW-0732">Signal</keyword>